<keyword evidence="11 15" id="KW-0496">Mitochondrion</keyword>
<dbReference type="Pfam" id="PF26023">
    <property type="entry name" value="ALA1"/>
    <property type="match status" value="1"/>
</dbReference>
<feature type="domain" description="Alanyl-transfer RNA synthetases family profile" evidence="16">
    <location>
        <begin position="70"/>
        <end position="828"/>
    </location>
</feature>
<evidence type="ECO:0000256" key="10">
    <source>
        <dbReference type="ARBA" id="ARBA00022917"/>
    </source>
</evidence>
<dbReference type="SUPFAM" id="SSF55681">
    <property type="entry name" value="Class II aaRS and biotin synthetases"/>
    <property type="match status" value="1"/>
</dbReference>
<protein>
    <recommendedName>
        <fullName evidence="15">Alanine--tRNA ligase</fullName>
        <ecNumber evidence="15">6.1.1.7</ecNumber>
    </recommendedName>
    <alternativeName>
        <fullName evidence="15">Alanyl-tRNA synthetase</fullName>
        <shortName evidence="15">AlaRS</shortName>
    </alternativeName>
</protein>
<dbReference type="PROSITE" id="PS50860">
    <property type="entry name" value="AA_TRNA_LIGASE_II_ALA"/>
    <property type="match status" value="1"/>
</dbReference>
<dbReference type="InterPro" id="IPR018162">
    <property type="entry name" value="Ala-tRNA-ligase_IIc_anticod-bd"/>
</dbReference>
<dbReference type="CDD" id="cd00673">
    <property type="entry name" value="AlaRS_core"/>
    <property type="match status" value="1"/>
</dbReference>
<evidence type="ECO:0000313" key="18">
    <source>
        <dbReference type="Proteomes" id="UP000016088"/>
    </source>
</evidence>
<dbReference type="SMART" id="SM00863">
    <property type="entry name" value="tRNA_SAD"/>
    <property type="match status" value="1"/>
</dbReference>
<dbReference type="SUPFAM" id="SSF55186">
    <property type="entry name" value="ThrRS/AlaRS common domain"/>
    <property type="match status" value="1"/>
</dbReference>
<dbReference type="FunFam" id="3.30.930.10:FF:000011">
    <property type="entry name" value="Alanine--tRNA ligase, cytoplasmic"/>
    <property type="match status" value="1"/>
</dbReference>
<dbReference type="EC" id="6.1.1.7" evidence="15"/>
<dbReference type="OrthoDB" id="2423964at2759"/>
<comment type="similarity">
    <text evidence="1">Belongs to the class-II aminoacyl-tRNA synthetase family. Alax-L subfamily.</text>
</comment>
<dbReference type="Gene3D" id="3.10.310.40">
    <property type="match status" value="1"/>
</dbReference>
<comment type="cofactor">
    <cofactor evidence="15">
        <name>Zn(2+)</name>
        <dbReference type="ChEBI" id="CHEBI:29105"/>
    </cofactor>
    <text evidence="15">Binds 1 zinc ion per subunit.</text>
</comment>
<dbReference type="HOGENOM" id="CLU_004485_5_0_1"/>
<proteinExistence type="inferred from homology"/>
<dbReference type="RefSeq" id="XP_013020657.1">
    <property type="nucleotide sequence ID" value="XM_013165203.1"/>
</dbReference>
<reference evidence="17 18" key="1">
    <citation type="journal article" date="2011" name="Science">
        <title>Comparative functional genomics of the fission yeasts.</title>
        <authorList>
            <person name="Rhind N."/>
            <person name="Chen Z."/>
            <person name="Yassour M."/>
            <person name="Thompson D.A."/>
            <person name="Haas B.J."/>
            <person name="Habib N."/>
            <person name="Wapinski I."/>
            <person name="Roy S."/>
            <person name="Lin M.F."/>
            <person name="Heiman D.I."/>
            <person name="Young S.K."/>
            <person name="Furuya K."/>
            <person name="Guo Y."/>
            <person name="Pidoux A."/>
            <person name="Chen H.M."/>
            <person name="Robbertse B."/>
            <person name="Goldberg J.M."/>
            <person name="Aoki K."/>
            <person name="Bayne E.H."/>
            <person name="Berlin A.M."/>
            <person name="Desjardins C.A."/>
            <person name="Dobbs E."/>
            <person name="Dukaj L."/>
            <person name="Fan L."/>
            <person name="FitzGerald M.G."/>
            <person name="French C."/>
            <person name="Gujja S."/>
            <person name="Hansen K."/>
            <person name="Keifenheim D."/>
            <person name="Levin J.Z."/>
            <person name="Mosher R.A."/>
            <person name="Mueller C.A."/>
            <person name="Pfiffner J."/>
            <person name="Priest M."/>
            <person name="Russ C."/>
            <person name="Smialowska A."/>
            <person name="Swoboda P."/>
            <person name="Sykes S.M."/>
            <person name="Vaughn M."/>
            <person name="Vengrova S."/>
            <person name="Yoder R."/>
            <person name="Zeng Q."/>
            <person name="Allshire R."/>
            <person name="Baulcombe D."/>
            <person name="Birren B.W."/>
            <person name="Brown W."/>
            <person name="Ekwall K."/>
            <person name="Kellis M."/>
            <person name="Leatherwood J."/>
            <person name="Levin H."/>
            <person name="Margalit H."/>
            <person name="Martienssen R."/>
            <person name="Nieduszynski C.A."/>
            <person name="Spatafora J.W."/>
            <person name="Friedman N."/>
            <person name="Dalgaard J.Z."/>
            <person name="Baumann P."/>
            <person name="Niki H."/>
            <person name="Regev A."/>
            <person name="Nusbaum C."/>
        </authorList>
    </citation>
    <scope>NUCLEOTIDE SEQUENCE [LARGE SCALE GENOMIC DNA]</scope>
    <source>
        <strain evidence="18">yFS286</strain>
    </source>
</reference>
<dbReference type="Gene3D" id="2.40.30.130">
    <property type="match status" value="1"/>
</dbReference>
<dbReference type="FunFam" id="3.10.310.40:FF:000003">
    <property type="entry name" value="Alanine--tRNA ligase"/>
    <property type="match status" value="1"/>
</dbReference>
<keyword evidence="10 15" id="KW-0648">Protein biosynthesis</keyword>
<evidence type="ECO:0000256" key="2">
    <source>
        <dbReference type="ARBA" id="ARBA00022490"/>
    </source>
</evidence>
<dbReference type="GO" id="GO:0004813">
    <property type="term" value="F:alanine-tRNA ligase activity"/>
    <property type="evidence" value="ECO:0007669"/>
    <property type="project" value="UniProtKB-UniRule"/>
</dbReference>
<sequence length="1019" mass="114735">MFEYANRFAVFHIKGFKKFHIQSLHKRKYSGFGFDPSVSQLQKNFRATQTYRLPLHQRTLMTIPTESLKWPASKVRSTFLKFFEERGHTIVPSSSVVPYDDPSLLFANAGMNQFKPIFLGTVDPSHEYSKLKRAVDSQKCIRAGGKHNDLEDVGRDNYHHTMFEMLGNWSFGDYFKKEAIQMAWELLTEVYGLEKDQLYVTYFGGHEESGLGPDLEARQLWLDIGIPESRVLPGDLKDNFWEMGDQGPCGPCSEIHYDRIGNRSVPELVNMDDPNVLEIWNIVFIQYNREKDSTLRPLPNRHVDTGMGFERLVSVIQNKTSNYDTDVFTPLFEKIQELTGARPYTGKMGEEDVDGIDTAYRVVADHVRTLTFAISDGGVPNNEGRGYVLRRILRRGARYVRKKFGVPIGSFFSQLSLTVVEQMGEFFPELHRKVADVRELLDEEEVSFSKTLDRGEKMFEQYAAAAKKSSSNVLQGNDVWRLYETYGFPVDLTHLMAEEAGIKIDEPGFEAAQAHSKEMSKRATKSGSSGGELLVLDVHALGDLAKMDTVPKTNDSYKHHDATLMSTIKAIYHRDGFQSTTKVFESGEQIGILLDRTNFYAEQGGQENDTGHIVIDGIADFRVTNVQVYAGYVLHTGFLEYGNLNVGDKVTCEYDEIRRWHLMNNHTVTHVLNLALRNVLGEGIDQRGSLVSQEKMRFDFSYKSSVPIDKLLEVENFCNDQIKKNLPVYSKDVPLKDTKEINGLRAVFGEVYPDPVRLVCIGVDIDTLLKNPKNPEWHNYSIEFCGGTHVYNSGEIKDFVILEESGIAKGIRRIVSVTSTEANRVSRVANEFDVRINELEKMPFGAAKEAELKKIGVDLSKLTVSAVRKHNMREHVAKITKQFQDQVKAANAAEQKEAVNLVAEYFKENPEAHFVVAKVPISANAKALSFALAHTKKNLKGKSVYLVASDNVKVAHACLVSNEALQKITPQEWSQKVCLQIGGRSGGKGDTCQGVGDKAENVDAAIEEAIEFFQGKLTL</sequence>
<keyword evidence="6 15" id="KW-0547">Nucleotide-binding</keyword>
<dbReference type="Gene3D" id="3.30.930.10">
    <property type="entry name" value="Bira Bifunctional Protein, Domain 2"/>
    <property type="match status" value="1"/>
</dbReference>
<evidence type="ECO:0000256" key="12">
    <source>
        <dbReference type="ARBA" id="ARBA00023146"/>
    </source>
</evidence>
<dbReference type="InterPro" id="IPR018163">
    <property type="entry name" value="Thr/Ala-tRNA-synth_IIc_edit"/>
</dbReference>
<dbReference type="VEuPathDB" id="FungiDB:SOCG_04361"/>
<dbReference type="HAMAP" id="MF_00036_B">
    <property type="entry name" value="Ala_tRNA_synth_B"/>
    <property type="match status" value="1"/>
</dbReference>
<dbReference type="GO" id="GO:0005739">
    <property type="term" value="C:mitochondrion"/>
    <property type="evidence" value="ECO:0007669"/>
    <property type="project" value="UniProtKB-SubCell"/>
</dbReference>
<evidence type="ECO:0000256" key="9">
    <source>
        <dbReference type="ARBA" id="ARBA00022884"/>
    </source>
</evidence>
<keyword evidence="4 15" id="KW-0436">Ligase</keyword>
<evidence type="ECO:0000259" key="16">
    <source>
        <dbReference type="PROSITE" id="PS50860"/>
    </source>
</evidence>
<dbReference type="InterPro" id="IPR012947">
    <property type="entry name" value="tRNA_SAD"/>
</dbReference>
<feature type="binding site" evidence="15">
    <location>
        <position position="670"/>
    </location>
    <ligand>
        <name>Zn(2+)</name>
        <dbReference type="ChEBI" id="CHEBI:29105"/>
    </ligand>
</feature>
<dbReference type="Gene3D" id="3.30.980.10">
    <property type="entry name" value="Threonyl-trna Synthetase, Chain A, domain 2"/>
    <property type="match status" value="1"/>
</dbReference>
<organism evidence="17 18">
    <name type="scientific">Schizosaccharomyces octosporus (strain yFS286)</name>
    <name type="common">Fission yeast</name>
    <name type="synonym">Octosporomyces octosporus</name>
    <dbReference type="NCBI Taxonomy" id="483514"/>
    <lineage>
        <taxon>Eukaryota</taxon>
        <taxon>Fungi</taxon>
        <taxon>Dikarya</taxon>
        <taxon>Ascomycota</taxon>
        <taxon>Taphrinomycotina</taxon>
        <taxon>Schizosaccharomycetes</taxon>
        <taxon>Schizosaccharomycetales</taxon>
        <taxon>Schizosaccharomycetaceae</taxon>
        <taxon>Schizosaccharomyces</taxon>
    </lineage>
</organism>
<dbReference type="Proteomes" id="UP000016088">
    <property type="component" value="Unassembled WGS sequence"/>
</dbReference>
<feature type="binding site" evidence="15">
    <location>
        <position position="789"/>
    </location>
    <ligand>
        <name>Zn(2+)</name>
        <dbReference type="ChEBI" id="CHEBI:29105"/>
    </ligand>
</feature>
<dbReference type="GO" id="GO:0008270">
    <property type="term" value="F:zinc ion binding"/>
    <property type="evidence" value="ECO:0007669"/>
    <property type="project" value="UniProtKB-UniRule"/>
</dbReference>
<evidence type="ECO:0000256" key="1">
    <source>
        <dbReference type="ARBA" id="ARBA00008429"/>
    </source>
</evidence>
<feature type="binding site" evidence="15">
    <location>
        <position position="666"/>
    </location>
    <ligand>
        <name>Zn(2+)</name>
        <dbReference type="ChEBI" id="CHEBI:29105"/>
    </ligand>
</feature>
<dbReference type="GeneID" id="25033325"/>
<dbReference type="GO" id="GO:0070143">
    <property type="term" value="P:mitochondrial alanyl-tRNA aminoacylation"/>
    <property type="evidence" value="ECO:0007669"/>
    <property type="project" value="UniProtKB-UniRule"/>
</dbReference>
<accession>S9QWC7</accession>
<dbReference type="PRINTS" id="PR00980">
    <property type="entry name" value="TRNASYNTHALA"/>
</dbReference>
<dbReference type="EMBL" id="KE503208">
    <property type="protein sequence ID" value="EPX70595.1"/>
    <property type="molecule type" value="Genomic_DNA"/>
</dbReference>
<dbReference type="Pfam" id="PF07973">
    <property type="entry name" value="tRNA_SAD"/>
    <property type="match status" value="1"/>
</dbReference>
<dbReference type="eggNOG" id="KOG0188">
    <property type="taxonomic scope" value="Eukaryota"/>
</dbReference>
<dbReference type="Pfam" id="PF02272">
    <property type="entry name" value="DHHA1"/>
    <property type="match status" value="1"/>
</dbReference>
<keyword evidence="12 15" id="KW-0030">Aminoacyl-tRNA synthetase</keyword>
<dbReference type="SUPFAM" id="SSF50447">
    <property type="entry name" value="Translation proteins"/>
    <property type="match status" value="1"/>
</dbReference>
<comment type="subcellular location">
    <subcellularLocation>
        <location evidence="15">Mitochondrion</location>
    </subcellularLocation>
    <subcellularLocation>
        <location evidence="15">Cytoplasm</location>
    </subcellularLocation>
</comment>
<keyword evidence="3 15" id="KW-0820">tRNA-binding</keyword>
<keyword evidence="9 15" id="KW-0694">RNA-binding</keyword>
<dbReference type="OMA" id="NKKDNFW"/>
<evidence type="ECO:0000256" key="14">
    <source>
        <dbReference type="ARBA" id="ARBA00055137"/>
    </source>
</evidence>
<dbReference type="GO" id="GO:0002161">
    <property type="term" value="F:aminoacyl-tRNA deacylase activity"/>
    <property type="evidence" value="ECO:0007669"/>
    <property type="project" value="TreeGrafter"/>
</dbReference>
<keyword evidence="18" id="KW-1185">Reference proteome</keyword>
<dbReference type="InterPro" id="IPR018165">
    <property type="entry name" value="Ala-tRNA-synth_IIc_core"/>
</dbReference>
<dbReference type="InterPro" id="IPR023033">
    <property type="entry name" value="Ala_tRNA_ligase_euk/bac"/>
</dbReference>
<dbReference type="GO" id="GO:0000049">
    <property type="term" value="F:tRNA binding"/>
    <property type="evidence" value="ECO:0007669"/>
    <property type="project" value="UniProtKB-KW"/>
</dbReference>
<evidence type="ECO:0000256" key="13">
    <source>
        <dbReference type="ARBA" id="ARBA00048300"/>
    </source>
</evidence>
<evidence type="ECO:0000256" key="6">
    <source>
        <dbReference type="ARBA" id="ARBA00022741"/>
    </source>
</evidence>
<dbReference type="NCBIfam" id="TIGR00344">
    <property type="entry name" value="alaS"/>
    <property type="match status" value="1"/>
</dbReference>
<dbReference type="InterPro" id="IPR059090">
    <property type="entry name" value="ALA1_helical"/>
</dbReference>
<keyword evidence="8 15" id="KW-0067">ATP-binding</keyword>
<dbReference type="PANTHER" id="PTHR11777">
    <property type="entry name" value="ALANYL-TRNA SYNTHETASE"/>
    <property type="match status" value="1"/>
</dbReference>
<evidence type="ECO:0000256" key="5">
    <source>
        <dbReference type="ARBA" id="ARBA00022723"/>
    </source>
</evidence>
<evidence type="ECO:0000256" key="11">
    <source>
        <dbReference type="ARBA" id="ARBA00023128"/>
    </source>
</evidence>
<comment type="function">
    <text evidence="14 15">Catalyzes the attachment of alanine to tRNA(Ala) in a two-step reaction: alanine is first activated by ATP to form Ala-AMP and then transferred to the acceptor end of tRNA(Ala). Also edits incorrectly charged tRNA(Ala) via its editing domain.</text>
</comment>
<dbReference type="PANTHER" id="PTHR11777:SF9">
    <property type="entry name" value="ALANINE--TRNA LIGASE, CYTOPLASMIC"/>
    <property type="match status" value="1"/>
</dbReference>
<evidence type="ECO:0000256" key="4">
    <source>
        <dbReference type="ARBA" id="ARBA00022598"/>
    </source>
</evidence>
<dbReference type="InterPro" id="IPR045864">
    <property type="entry name" value="aa-tRNA-synth_II/BPL/LPL"/>
</dbReference>
<feature type="binding site" evidence="15">
    <location>
        <position position="785"/>
    </location>
    <ligand>
        <name>Zn(2+)</name>
        <dbReference type="ChEBI" id="CHEBI:29105"/>
    </ligand>
</feature>
<comment type="subunit">
    <text evidence="15">Monomer.</text>
</comment>
<dbReference type="InterPro" id="IPR009000">
    <property type="entry name" value="Transl_B-barrel_sf"/>
</dbReference>
<dbReference type="InterPro" id="IPR050058">
    <property type="entry name" value="Ala-tRNA_ligase"/>
</dbReference>
<dbReference type="GO" id="GO:0005524">
    <property type="term" value="F:ATP binding"/>
    <property type="evidence" value="ECO:0007669"/>
    <property type="project" value="UniProtKB-UniRule"/>
</dbReference>
<keyword evidence="7 15" id="KW-0862">Zinc</keyword>
<evidence type="ECO:0000256" key="15">
    <source>
        <dbReference type="HAMAP-Rule" id="MF_03133"/>
    </source>
</evidence>
<dbReference type="InterPro" id="IPR002318">
    <property type="entry name" value="Ala-tRNA-lgiase_IIc"/>
</dbReference>
<name>S9QWC7_SCHOY</name>
<evidence type="ECO:0000256" key="7">
    <source>
        <dbReference type="ARBA" id="ARBA00022833"/>
    </source>
</evidence>
<evidence type="ECO:0000313" key="17">
    <source>
        <dbReference type="EMBL" id="EPX70595.1"/>
    </source>
</evidence>
<dbReference type="InterPro" id="IPR018164">
    <property type="entry name" value="Ala-tRNA-synth_IIc_N"/>
</dbReference>
<gene>
    <name evidence="15" type="primary">ALA1</name>
    <name evidence="17" type="ORF">SOCG_04361</name>
</gene>
<dbReference type="FunFam" id="2.40.30.130:FF:000004">
    <property type="entry name" value="Alanine--tRNA ligase"/>
    <property type="match status" value="1"/>
</dbReference>
<dbReference type="InterPro" id="IPR003156">
    <property type="entry name" value="DHHA1_dom"/>
</dbReference>
<dbReference type="SUPFAM" id="SSF101353">
    <property type="entry name" value="Putative anticodon-binding domain of alanyl-tRNA synthetase (AlaRS)"/>
    <property type="match status" value="1"/>
</dbReference>
<keyword evidence="5 15" id="KW-0479">Metal-binding</keyword>
<evidence type="ECO:0000256" key="3">
    <source>
        <dbReference type="ARBA" id="ARBA00022555"/>
    </source>
</evidence>
<evidence type="ECO:0000256" key="8">
    <source>
        <dbReference type="ARBA" id="ARBA00022840"/>
    </source>
</evidence>
<comment type="catalytic activity">
    <reaction evidence="13 15">
        <text>tRNA(Ala) + L-alanine + ATP = L-alanyl-tRNA(Ala) + AMP + diphosphate</text>
        <dbReference type="Rhea" id="RHEA:12540"/>
        <dbReference type="Rhea" id="RHEA-COMP:9657"/>
        <dbReference type="Rhea" id="RHEA-COMP:9923"/>
        <dbReference type="ChEBI" id="CHEBI:30616"/>
        <dbReference type="ChEBI" id="CHEBI:33019"/>
        <dbReference type="ChEBI" id="CHEBI:57972"/>
        <dbReference type="ChEBI" id="CHEBI:78442"/>
        <dbReference type="ChEBI" id="CHEBI:78497"/>
        <dbReference type="ChEBI" id="CHEBI:456215"/>
        <dbReference type="EC" id="6.1.1.7"/>
    </reaction>
</comment>
<dbReference type="Pfam" id="PF01411">
    <property type="entry name" value="tRNA-synt_2c"/>
    <property type="match status" value="1"/>
</dbReference>
<dbReference type="AlphaFoldDB" id="S9QWC7"/>
<comment type="domain">
    <text evidence="15">Consists of three domains; the N-terminal catalytic domain, the editing domain and the C-terminal C-Ala domain. The editing domain removes incorrectly charged amino acids, while the C-Ala domain, along with tRNA(Ala), serves as a bridge to cooperatively bring together the editing and aminoacylation centers thus stimulating deacylation of misacylated tRNAs.</text>
</comment>
<dbReference type="FunFam" id="3.30.980.10:FF:000004">
    <property type="entry name" value="Alanine--tRNA ligase, cytoplasmic"/>
    <property type="match status" value="1"/>
</dbReference>
<keyword evidence="2 15" id="KW-0963">Cytoplasm</keyword>